<comment type="caution">
    <text evidence="2">The sequence shown here is derived from an EMBL/GenBank/DDBJ whole genome shotgun (WGS) entry which is preliminary data.</text>
</comment>
<proteinExistence type="predicted"/>
<reference evidence="2 3" key="1">
    <citation type="submission" date="2023-01" db="EMBL/GenBank/DDBJ databases">
        <title>Analysis of 21 Apiospora genomes using comparative genomics revels a genus with tremendous synthesis potential of carbohydrate active enzymes and secondary metabolites.</title>
        <authorList>
            <person name="Sorensen T."/>
        </authorList>
    </citation>
    <scope>NUCLEOTIDE SEQUENCE [LARGE SCALE GENOMIC DNA]</scope>
    <source>
        <strain evidence="2 3">CBS 117206</strain>
    </source>
</reference>
<accession>A0AAW0R226</accession>
<dbReference type="Proteomes" id="UP001392437">
    <property type="component" value="Unassembled WGS sequence"/>
</dbReference>
<name>A0AAW0R226_9PEZI</name>
<evidence type="ECO:0000256" key="1">
    <source>
        <dbReference type="SAM" id="MobiDB-lite"/>
    </source>
</evidence>
<sequence>MLCATIAAVAVSALGLAFGPLVVVSPKSILIVMCKLHLGEFQKQFGPIRSVEEISAETAYANGIRRGVTVEFKNYDPDCDVQARMMFTASVPSCGLPSYDVHHARQGLQVQASGVSYLDDSSLTPKRPWMSDGPDVQAHESTEAGNLVPKPRRKVRDDLDADCIQCQMNEDQCFTTCDDQVNGYGHHEIDLQVVCLGASPQPIIDFFNTYRTLYDKERESLITEPGHGQWTRAEQEVPSSVHLVEPVKEELVADFLDTCRTLYVKERESLFTTFANTNTGQWTGALSNKPRPSGRVR</sequence>
<gene>
    <name evidence="2" type="ORF">PG999_005401</name>
</gene>
<protein>
    <submittedName>
        <fullName evidence="2">Uncharacterized protein</fullName>
    </submittedName>
</protein>
<dbReference type="AlphaFoldDB" id="A0AAW0R226"/>
<feature type="region of interest" description="Disordered" evidence="1">
    <location>
        <begin position="124"/>
        <end position="149"/>
    </location>
</feature>
<organism evidence="2 3">
    <name type="scientific">Apiospora kogelbergensis</name>
    <dbReference type="NCBI Taxonomy" id="1337665"/>
    <lineage>
        <taxon>Eukaryota</taxon>
        <taxon>Fungi</taxon>
        <taxon>Dikarya</taxon>
        <taxon>Ascomycota</taxon>
        <taxon>Pezizomycotina</taxon>
        <taxon>Sordariomycetes</taxon>
        <taxon>Xylariomycetidae</taxon>
        <taxon>Amphisphaeriales</taxon>
        <taxon>Apiosporaceae</taxon>
        <taxon>Apiospora</taxon>
    </lineage>
</organism>
<evidence type="ECO:0000313" key="3">
    <source>
        <dbReference type="Proteomes" id="UP001392437"/>
    </source>
</evidence>
<keyword evidence="3" id="KW-1185">Reference proteome</keyword>
<evidence type="ECO:0000313" key="2">
    <source>
        <dbReference type="EMBL" id="KAK8121281.1"/>
    </source>
</evidence>
<dbReference type="EMBL" id="JAQQWP010000004">
    <property type="protein sequence ID" value="KAK8121281.1"/>
    <property type="molecule type" value="Genomic_DNA"/>
</dbReference>